<keyword evidence="2" id="KW-1185">Reference proteome</keyword>
<organism evidence="1 2">
    <name type="scientific">Candidatus Mycobacterium methanotrophicum</name>
    <dbReference type="NCBI Taxonomy" id="2943498"/>
    <lineage>
        <taxon>Bacteria</taxon>
        <taxon>Bacillati</taxon>
        <taxon>Actinomycetota</taxon>
        <taxon>Actinomycetes</taxon>
        <taxon>Mycobacteriales</taxon>
        <taxon>Mycobacteriaceae</taxon>
        <taxon>Mycobacterium</taxon>
    </lineage>
</organism>
<reference evidence="1" key="1">
    <citation type="submission" date="2022-05" db="EMBL/GenBank/DDBJ databases">
        <title>A methanotrophic Mycobacterium dominates a cave microbial ecosystem.</title>
        <authorList>
            <person name="Van Spanning R.J.M."/>
            <person name="Guan Q."/>
            <person name="Melkonian C."/>
            <person name="Gallant J."/>
            <person name="Polerecky L."/>
            <person name="Flot J.-F."/>
            <person name="Brandt B.W."/>
            <person name="Braster M."/>
            <person name="Iturbe Espinoza P."/>
            <person name="Aerts J."/>
            <person name="Meima-Franke M."/>
            <person name="Piersma S.R."/>
            <person name="Bunduc C."/>
            <person name="Ummels R."/>
            <person name="Pain A."/>
            <person name="Fleming E.J."/>
            <person name="van der Wel N."/>
            <person name="Gherman V.D."/>
            <person name="Sarbu S.M."/>
            <person name="Bodelier P.L.E."/>
            <person name="Bitter W."/>
        </authorList>
    </citation>
    <scope>NUCLEOTIDE SEQUENCE</scope>
    <source>
        <strain evidence="1">Sulfur Cave</strain>
    </source>
</reference>
<name>A0ABY4QGF5_9MYCO</name>
<evidence type="ECO:0008006" key="3">
    <source>
        <dbReference type="Google" id="ProtNLM"/>
    </source>
</evidence>
<protein>
    <recommendedName>
        <fullName evidence="3">Aminoglycoside phosphotransferase domain-containing protein</fullName>
    </recommendedName>
</protein>
<sequence length="508" mass="57798">MGERHRGCVGDDLDDLTETTRTWLQWYGIDQVIDLGDDDDLNDVLDRFQDQGGIPDGHAPDDVVVICSEGQLTPSVIRLLTLRSARLPAHFIAWNSGVDGRIIAARLARADLLRLNHRNHRDFEDSLRKLTDIKKLHRYDFEGITANDAIRVGGSFAKSGVQPYFRKQATGRGSMKLRDEARFYARLPRALRDSYPEMLFSDVEAHSARLGLEYVGHPSLRDLLLNLQITPRHAASVLEQVLDYEYSQAYRKHSSATPANYLRDYHFTRVWNRLAVTVDLDPDFGPLIRSRRLQVNGRVIPNVPAMLLQLEHDANAVAELTPEGVSPYIHGDLHLENILYDQESKKFWLVDPRGYPVCDIYYDLGKLSHSYNGHYDLLHEGRHQVSHSVAGDTAVVELTLTSPRLEDVYNELHQLMRGSIADILHTDFGRVESRILFNEAMHFCSDMPFHVHPCASPNVSVAIYVIGALRLAEVLERLATEPDDSEELYRRALNRSTDRGATEWRFDS</sequence>
<evidence type="ECO:0000313" key="1">
    <source>
        <dbReference type="EMBL" id="UQX10048.1"/>
    </source>
</evidence>
<gene>
    <name evidence="1" type="ORF">M5I08_17760</name>
</gene>
<evidence type="ECO:0000313" key="2">
    <source>
        <dbReference type="Proteomes" id="UP001056610"/>
    </source>
</evidence>
<dbReference type="RefSeq" id="WP_219070462.1">
    <property type="nucleotide sequence ID" value="NZ_CAJUXY010000091.1"/>
</dbReference>
<dbReference type="EMBL" id="CP097320">
    <property type="protein sequence ID" value="UQX10048.1"/>
    <property type="molecule type" value="Genomic_DNA"/>
</dbReference>
<proteinExistence type="predicted"/>
<dbReference type="Proteomes" id="UP001056610">
    <property type="component" value="Chromosome"/>
</dbReference>
<accession>A0ABY4QGF5</accession>